<feature type="domain" description="Putative Flp pilus-assembly TadG-like N-terminal" evidence="2">
    <location>
        <begin position="33"/>
        <end position="78"/>
    </location>
</feature>
<keyword evidence="1" id="KW-0812">Transmembrane</keyword>
<dbReference type="SUPFAM" id="SSF53300">
    <property type="entry name" value="vWA-like"/>
    <property type="match status" value="1"/>
</dbReference>
<accession>A0A6B2NX16</accession>
<reference evidence="3" key="1">
    <citation type="submission" date="2020-02" db="EMBL/GenBank/DDBJ databases">
        <title>Delineation of the pyrene-degrading pathway in Roseobacter clade bacteria by genomic analysis.</title>
        <authorList>
            <person name="Zhou H."/>
            <person name="Wang H."/>
        </authorList>
    </citation>
    <scope>NUCLEOTIDE SEQUENCE</scope>
    <source>
        <strain evidence="3">PrR005</strain>
    </source>
</reference>
<dbReference type="AlphaFoldDB" id="A0A6B2NX16"/>
<evidence type="ECO:0000259" key="2">
    <source>
        <dbReference type="Pfam" id="PF13400"/>
    </source>
</evidence>
<feature type="transmembrane region" description="Helical" evidence="1">
    <location>
        <begin position="35"/>
        <end position="54"/>
    </location>
</feature>
<keyword evidence="1" id="KW-1133">Transmembrane helix</keyword>
<evidence type="ECO:0000256" key="1">
    <source>
        <dbReference type="SAM" id="Phobius"/>
    </source>
</evidence>
<evidence type="ECO:0000313" key="3">
    <source>
        <dbReference type="EMBL" id="NDW47293.1"/>
    </source>
</evidence>
<dbReference type="EMBL" id="JAAGOX010000054">
    <property type="protein sequence ID" value="NDW47293.1"/>
    <property type="molecule type" value="Genomic_DNA"/>
</dbReference>
<protein>
    <recommendedName>
        <fullName evidence="2">Putative Flp pilus-assembly TadG-like N-terminal domain-containing protein</fullName>
    </recommendedName>
</protein>
<comment type="caution">
    <text evidence="3">The sequence shown here is derived from an EMBL/GenBank/DDBJ whole genome shotgun (WGS) entry which is preliminary data.</text>
</comment>
<dbReference type="InterPro" id="IPR036465">
    <property type="entry name" value="vWFA_dom_sf"/>
</dbReference>
<name>A0A6B2NX16_9RHOB</name>
<proteinExistence type="predicted"/>
<dbReference type="InterPro" id="IPR028087">
    <property type="entry name" value="Tad_N"/>
</dbReference>
<gene>
    <name evidence="3" type="ORF">G0P99_20300</name>
</gene>
<dbReference type="Pfam" id="PF13400">
    <property type="entry name" value="Tad"/>
    <property type="match status" value="1"/>
</dbReference>
<keyword evidence="1" id="KW-0472">Membrane</keyword>
<sequence length="558" mass="60876">MMIMPTGCRAAVTRNVLSRAKRGCSTFAKAEDGAMTILALFLFLAMVGATGIGVDLMRFEQKRAALQYTLDRAVLAAADLDQTVPPETVVRSYLEKAGLLEYLSSVVVDEGLGYRKVSATATAELPTHFMKLSGYDSLTIPAASTAEESIGNVEISLVLDVSSSMRYDSRLYNLKIAAKEFVSHMLSATEDGAVSISIIPYATQVNAGEDLFQFYNVSDEHEYSYCVNFNDDEFSQPGLSRTTPLERTMHFDPFTYSKDPIQAPVCPIRASTAILPFSADQTVLNNYIDGLTPLGNTSIDIGAKWGIVLLDPGTQSVISGLIDQGKVDASFTGRPSAYDSGDVLKVLIVMSDGQNTDQYMLNPSLRTGMSNVWYNEAEDAISGTPDTNLKNAFSVYHDNSGSNYYWPDKDKWSDHPYGNGTSPVCSIDSSGAETCADKDEPGTAVRLSYAELFNKVSLAYNARYNYEFSSSAWANWYTSAFTKKEASAKDQRTKHVCDAAKDEGVIVYSVGFEAPSDGRRVLKDCASSDSHYYDATGLEISDAFTSIASSIRKLRLTQ</sequence>
<dbReference type="Gene3D" id="3.40.50.410">
    <property type="entry name" value="von Willebrand factor, type A domain"/>
    <property type="match status" value="1"/>
</dbReference>
<organism evidence="3">
    <name type="scientific">Ruegeria sp. PrR005</name>
    <dbReference type="NCBI Taxonomy" id="2706882"/>
    <lineage>
        <taxon>Bacteria</taxon>
        <taxon>Pseudomonadati</taxon>
        <taxon>Pseudomonadota</taxon>
        <taxon>Alphaproteobacteria</taxon>
        <taxon>Rhodobacterales</taxon>
        <taxon>Roseobacteraceae</taxon>
        <taxon>Ruegeria</taxon>
    </lineage>
</organism>